<sequence>MYLSNRATGPSSVSGRRGGRLPVRILAEAAGGLNRDLVIAAARR</sequence>
<accession>A0A017HHT4</accession>
<dbReference type="PATRIC" id="fig|1122180.6.peg.278"/>
<organism evidence="1 2">
    <name type="scientific">Limimaricola hongkongensis DSM 17492</name>
    <dbReference type="NCBI Taxonomy" id="1122180"/>
    <lineage>
        <taxon>Bacteria</taxon>
        <taxon>Pseudomonadati</taxon>
        <taxon>Pseudomonadota</taxon>
        <taxon>Alphaproteobacteria</taxon>
        <taxon>Rhodobacterales</taxon>
        <taxon>Paracoccaceae</taxon>
        <taxon>Limimaricola</taxon>
    </lineage>
</organism>
<comment type="caution">
    <text evidence="1">The sequence shown here is derived from an EMBL/GenBank/DDBJ whole genome shotgun (WGS) entry which is preliminary data.</text>
</comment>
<protein>
    <submittedName>
        <fullName evidence="1">Uncharacterized protein</fullName>
    </submittedName>
</protein>
<evidence type="ECO:0000313" key="1">
    <source>
        <dbReference type="EMBL" id="EYD73718.1"/>
    </source>
</evidence>
<name>A0A017HHT4_9RHOB</name>
<dbReference type="Proteomes" id="UP000025047">
    <property type="component" value="Unassembled WGS sequence"/>
</dbReference>
<reference evidence="1 2" key="1">
    <citation type="submission" date="2013-03" db="EMBL/GenBank/DDBJ databases">
        <authorList>
            <person name="Fiebig A."/>
            <person name="Goeker M."/>
            <person name="Klenk H.-P.P."/>
        </authorList>
    </citation>
    <scope>NUCLEOTIDE SEQUENCE [LARGE SCALE GENOMIC DNA]</scope>
    <source>
        <strain evidence="1 2">DSM 17492</strain>
    </source>
</reference>
<proteinExistence type="predicted"/>
<evidence type="ECO:0000313" key="2">
    <source>
        <dbReference type="Proteomes" id="UP000025047"/>
    </source>
</evidence>
<keyword evidence="2" id="KW-1185">Reference proteome</keyword>
<gene>
    <name evidence="1" type="ORF">Lokhon_00273</name>
</gene>
<dbReference type="EMBL" id="APGJ01000001">
    <property type="protein sequence ID" value="EYD73718.1"/>
    <property type="molecule type" value="Genomic_DNA"/>
</dbReference>
<dbReference type="AlphaFoldDB" id="A0A017HHT4"/>
<dbReference type="STRING" id="1122180.Lokhon_00273"/>
<dbReference type="HOGENOM" id="CLU_3218259_0_0_5"/>